<dbReference type="Pfam" id="PF13637">
    <property type="entry name" value="Ank_4"/>
    <property type="match status" value="1"/>
</dbReference>
<keyword evidence="2" id="KW-0472">Membrane</keyword>
<dbReference type="Proteomes" id="UP000782241">
    <property type="component" value="Unassembled WGS sequence"/>
</dbReference>
<keyword evidence="2" id="KW-0812">Transmembrane</keyword>
<keyword evidence="4" id="KW-1185">Reference proteome</keyword>
<evidence type="ECO:0000256" key="1">
    <source>
        <dbReference type="SAM" id="MobiDB-lite"/>
    </source>
</evidence>
<evidence type="ECO:0000313" key="3">
    <source>
        <dbReference type="EMBL" id="KAG5654842.1"/>
    </source>
</evidence>
<dbReference type="Gene3D" id="1.25.40.20">
    <property type="entry name" value="Ankyrin repeat-containing domain"/>
    <property type="match status" value="1"/>
</dbReference>
<feature type="transmembrane region" description="Helical" evidence="2">
    <location>
        <begin position="237"/>
        <end position="257"/>
    </location>
</feature>
<keyword evidence="2" id="KW-1133">Transmembrane helix</keyword>
<feature type="region of interest" description="Disordered" evidence="1">
    <location>
        <begin position="358"/>
        <end position="380"/>
    </location>
</feature>
<proteinExistence type="predicted"/>
<dbReference type="InterPro" id="IPR036770">
    <property type="entry name" value="Ankyrin_rpt-contain_sf"/>
</dbReference>
<dbReference type="SUPFAM" id="SSF48403">
    <property type="entry name" value="Ankyrin repeat"/>
    <property type="match status" value="1"/>
</dbReference>
<comment type="caution">
    <text evidence="3">The sequence shown here is derived from an EMBL/GenBank/DDBJ whole genome shotgun (WGS) entry which is preliminary data.</text>
</comment>
<reference evidence="3" key="1">
    <citation type="submission" date="2021-04" db="EMBL/GenBank/DDBJ databases">
        <title>Draft genome of Fusarium avenaceum strain F156N33, isolated from an atmospheric sample in Virginia.</title>
        <authorList>
            <person name="Yang S."/>
            <person name="Vinatzer B.A."/>
            <person name="Coleman J."/>
        </authorList>
    </citation>
    <scope>NUCLEOTIDE SEQUENCE</scope>
    <source>
        <strain evidence="3">F156N33</strain>
    </source>
</reference>
<gene>
    <name evidence="3" type="ORF">KAF25_009219</name>
</gene>
<dbReference type="AlphaFoldDB" id="A0A9P7GQA3"/>
<dbReference type="InterPro" id="IPR002110">
    <property type="entry name" value="Ankyrin_rpt"/>
</dbReference>
<dbReference type="EMBL" id="JAGPUO010000048">
    <property type="protein sequence ID" value="KAG5654842.1"/>
    <property type="molecule type" value="Genomic_DNA"/>
</dbReference>
<protein>
    <recommendedName>
        <fullName evidence="5">Ankyrin repeat protein</fullName>
    </recommendedName>
</protein>
<feature type="region of interest" description="Disordered" evidence="1">
    <location>
        <begin position="212"/>
        <end position="231"/>
    </location>
</feature>
<feature type="transmembrane region" description="Helical" evidence="2">
    <location>
        <begin position="100"/>
        <end position="120"/>
    </location>
</feature>
<name>A0A9P7GQA3_9HYPO</name>
<accession>A0A9P7GQA3</accession>
<organism evidence="3 4">
    <name type="scientific">Fusarium avenaceum</name>
    <dbReference type="NCBI Taxonomy" id="40199"/>
    <lineage>
        <taxon>Eukaryota</taxon>
        <taxon>Fungi</taxon>
        <taxon>Dikarya</taxon>
        <taxon>Ascomycota</taxon>
        <taxon>Pezizomycotina</taxon>
        <taxon>Sordariomycetes</taxon>
        <taxon>Hypocreomycetidae</taxon>
        <taxon>Hypocreales</taxon>
        <taxon>Nectriaceae</taxon>
        <taxon>Fusarium</taxon>
        <taxon>Fusarium tricinctum species complex</taxon>
    </lineage>
</organism>
<evidence type="ECO:0000256" key="2">
    <source>
        <dbReference type="SAM" id="Phobius"/>
    </source>
</evidence>
<sequence>MDNGVSIEVLLVTLEAETQAKGILKTIVTLKKDIKHLWIPLWSRTSSTDVEASASIPLPDLTQDNLPQMGEPEMVILRNTTTPAPNITLNRHNKVTRRHLYIAAVFGGAVQMGVLIYFRLITCYYPSKFKKEDKAVLSYAFPFSAAGTVLLVTGIFVCAHVVDRSTNEVRYEPTQGYEVKMVWLQSKQTVSDQVFKSFALYPEECPQIITTSQRQGPAKKGKGKGESTTQREEVSPFNLSVFGTGISLAGFFVQFIGLRAMHWSASVAQLTAILIMTAIRAFIRRGFTASIRNVSLKEGFELDGLAMALGHKDLRSDSGSDDKDPMFDFGLSKGGSWTVIMNEADTPEDSLYTWCQQSNTDTPRTRTRSRGVRTPPTGSSMGRINNIAQNILSLRTKLAQLSDWRGPASTEATQLAEAIEVTMDSLFLKEGPFLFSWTIKVKVSDDKGLDKVFPVVLELRRNEGHWKCRVDELDSILSLWLCSVDKQRQSSTVKLGGSTPKSATPMENDTWFRKKSSETRGGLILIGQQTEDLTQHLKWWISTDWSARFSIENYESLANWDSWRVVGTKGTDYPESESAAKPLENSRSDDPPYALLRHLFDSDNHLSDESHYDSFERNSTFIAIQSHESLERLYAQHIFYAFVWEAVKKTDGAFRFGELDCVIEMMSGKAKKQERLLNWAAAAKYYEQLFLLSVNFGLDSYIYNKSMALMVEYIRAIYDLLQTVLPKYKERTLFIAAKEAVDSLSSLLEQKAGFQVLNALRNLYSLQSKQRRVWSNSKAFPKAQQHSPNHEGIARLLIQNGADVNARNYASETPIMIAARAGSVKVVDLLLKNMEKVWFKLGQTDYPPPPEDTILRGDGDDSAAPLCLGHIIRNLKDLDFPLNQHSIAAFPHRMRVFCNTTLNFTWDETKLKSPGTNLAAGAPILAAAGITAKTSLQFAFMRTVESYEAYERLDTYIVQPTKSYIEDCLAQEKLKAHIKGKVAWSIFMITGIKVARAGKREAQEQKCLAADIGPEMDLPLVATIAATATTHRIASQKTSGEHPGDFVWAIRVAKISRGFLMKDWTIAPYSTRATWSTAAEDEVDVESVLRGEGLEGFQVVEDEEADEAVVFDEDMTD</sequence>
<evidence type="ECO:0000313" key="4">
    <source>
        <dbReference type="Proteomes" id="UP000782241"/>
    </source>
</evidence>
<evidence type="ECO:0008006" key="5">
    <source>
        <dbReference type="Google" id="ProtNLM"/>
    </source>
</evidence>
<feature type="transmembrane region" description="Helical" evidence="2">
    <location>
        <begin position="140"/>
        <end position="162"/>
    </location>
</feature>